<name>A0ABT1SVC7_9FIRM</name>
<dbReference type="Proteomes" id="UP001206692">
    <property type="component" value="Unassembled WGS sequence"/>
</dbReference>
<keyword evidence="1" id="KW-0472">Membrane</keyword>
<protein>
    <submittedName>
        <fullName evidence="2">Uncharacterized protein</fullName>
    </submittedName>
</protein>
<keyword evidence="1" id="KW-0812">Transmembrane</keyword>
<keyword evidence="1" id="KW-1133">Transmembrane helix</keyword>
<evidence type="ECO:0000313" key="3">
    <source>
        <dbReference type="Proteomes" id="UP001206692"/>
    </source>
</evidence>
<sequence length="40" mass="4370">MSILITTPDLQQHTSLFQSIVVIIAACIVLGVMQGVHDNY</sequence>
<evidence type="ECO:0000313" key="2">
    <source>
        <dbReference type="EMBL" id="MCQ5343838.1"/>
    </source>
</evidence>
<proteinExistence type="predicted"/>
<accession>A0ABT1SVC7</accession>
<evidence type="ECO:0000256" key="1">
    <source>
        <dbReference type="SAM" id="Phobius"/>
    </source>
</evidence>
<reference evidence="2 3" key="1">
    <citation type="submission" date="2022-06" db="EMBL/GenBank/DDBJ databases">
        <title>Isolation of gut microbiota from human fecal samples.</title>
        <authorList>
            <person name="Pamer E.G."/>
            <person name="Barat B."/>
            <person name="Waligurski E."/>
            <person name="Medina S."/>
            <person name="Paddock L."/>
            <person name="Mostad J."/>
        </authorList>
    </citation>
    <scope>NUCLEOTIDE SEQUENCE [LARGE SCALE GENOMIC DNA]</scope>
    <source>
        <strain evidence="2 3">DFI.1.1</strain>
    </source>
</reference>
<keyword evidence="3" id="KW-1185">Reference proteome</keyword>
<dbReference type="RefSeq" id="WP_256186375.1">
    <property type="nucleotide sequence ID" value="NZ_JANGEW010000348.1"/>
</dbReference>
<gene>
    <name evidence="2" type="ORF">NE675_12555</name>
</gene>
<feature type="transmembrane region" description="Helical" evidence="1">
    <location>
        <begin position="16"/>
        <end position="36"/>
    </location>
</feature>
<organism evidence="2 3">
    <name type="scientific">Megasphaera massiliensis</name>
    <dbReference type="NCBI Taxonomy" id="1232428"/>
    <lineage>
        <taxon>Bacteria</taxon>
        <taxon>Bacillati</taxon>
        <taxon>Bacillota</taxon>
        <taxon>Negativicutes</taxon>
        <taxon>Veillonellales</taxon>
        <taxon>Veillonellaceae</taxon>
        <taxon>Megasphaera</taxon>
    </lineage>
</organism>
<comment type="caution">
    <text evidence="2">The sequence shown here is derived from an EMBL/GenBank/DDBJ whole genome shotgun (WGS) entry which is preliminary data.</text>
</comment>
<dbReference type="EMBL" id="JANGEW010000348">
    <property type="protein sequence ID" value="MCQ5343838.1"/>
    <property type="molecule type" value="Genomic_DNA"/>
</dbReference>